<evidence type="ECO:0000256" key="1">
    <source>
        <dbReference type="ARBA" id="ARBA00022729"/>
    </source>
</evidence>
<keyword evidence="1" id="KW-0732">Signal</keyword>
<sequence>MYINKTWCVAKPSAADVDLENNIEFACNQVGIDCSIIQEGGQCYYPTSLVNHASVVMNLYFQKAGRSAFNCDFSETGLVAVTDPNMITKRICYEGCLYTFV</sequence>
<dbReference type="PANTHER" id="PTHR31044:SF57">
    <property type="entry name" value="CARBOHYDRATE-BINDING X8 DOMAIN SUPERFAMILY PROTEIN"/>
    <property type="match status" value="1"/>
</dbReference>
<reference evidence="3" key="2">
    <citation type="submission" date="2021-03" db="UniProtKB">
        <authorList>
            <consortium name="EnsemblPlants"/>
        </authorList>
    </citation>
    <scope>IDENTIFICATION</scope>
</reference>
<dbReference type="InterPro" id="IPR044788">
    <property type="entry name" value="X8_dom_prot"/>
</dbReference>
<keyword evidence="4" id="KW-1185">Reference proteome</keyword>
<feature type="domain" description="X8" evidence="2">
    <location>
        <begin position="6"/>
        <end position="98"/>
    </location>
</feature>
<reference evidence="3" key="1">
    <citation type="journal article" date="2017" name="Nature">
        <title>The genome of Chenopodium quinoa.</title>
        <authorList>
            <person name="Jarvis D.E."/>
            <person name="Ho Y.S."/>
            <person name="Lightfoot D.J."/>
            <person name="Schmoeckel S.M."/>
            <person name="Li B."/>
            <person name="Borm T.J.A."/>
            <person name="Ohyanagi H."/>
            <person name="Mineta K."/>
            <person name="Michell C.T."/>
            <person name="Saber N."/>
            <person name="Kharbatia N.M."/>
            <person name="Rupper R.R."/>
            <person name="Sharp A.R."/>
            <person name="Dally N."/>
            <person name="Boughton B.A."/>
            <person name="Woo Y.H."/>
            <person name="Gao G."/>
            <person name="Schijlen E.G.W.M."/>
            <person name="Guo X."/>
            <person name="Momin A.A."/>
            <person name="Negrao S."/>
            <person name="Al-Babili S."/>
            <person name="Gehring C."/>
            <person name="Roessner U."/>
            <person name="Jung C."/>
            <person name="Murphy K."/>
            <person name="Arold S.T."/>
            <person name="Gojobori T."/>
            <person name="van der Linden C.G."/>
            <person name="van Loo E.N."/>
            <person name="Jellen E.N."/>
            <person name="Maughan P.J."/>
            <person name="Tester M."/>
        </authorList>
    </citation>
    <scope>NUCLEOTIDE SEQUENCE [LARGE SCALE GENOMIC DNA]</scope>
    <source>
        <strain evidence="3">cv. PI 614886</strain>
    </source>
</reference>
<evidence type="ECO:0000313" key="4">
    <source>
        <dbReference type="Proteomes" id="UP000596660"/>
    </source>
</evidence>
<dbReference type="Gramene" id="AUR62027591-RA">
    <property type="protein sequence ID" value="AUR62027591-RA:cds"/>
    <property type="gene ID" value="AUR62027591"/>
</dbReference>
<protein>
    <recommendedName>
        <fullName evidence="2">X8 domain-containing protein</fullName>
    </recommendedName>
</protein>
<organism evidence="3 4">
    <name type="scientific">Chenopodium quinoa</name>
    <name type="common">Quinoa</name>
    <dbReference type="NCBI Taxonomy" id="63459"/>
    <lineage>
        <taxon>Eukaryota</taxon>
        <taxon>Viridiplantae</taxon>
        <taxon>Streptophyta</taxon>
        <taxon>Embryophyta</taxon>
        <taxon>Tracheophyta</taxon>
        <taxon>Spermatophyta</taxon>
        <taxon>Magnoliopsida</taxon>
        <taxon>eudicotyledons</taxon>
        <taxon>Gunneridae</taxon>
        <taxon>Pentapetalae</taxon>
        <taxon>Caryophyllales</taxon>
        <taxon>Chenopodiaceae</taxon>
        <taxon>Chenopodioideae</taxon>
        <taxon>Atripliceae</taxon>
        <taxon>Chenopodium</taxon>
    </lineage>
</organism>
<dbReference type="AlphaFoldDB" id="A0A803MDP8"/>
<evidence type="ECO:0000259" key="2">
    <source>
        <dbReference type="SMART" id="SM00768"/>
    </source>
</evidence>
<dbReference type="OMA" id="QSQGDWC"/>
<dbReference type="SMART" id="SM00768">
    <property type="entry name" value="X8"/>
    <property type="match status" value="1"/>
</dbReference>
<dbReference type="Proteomes" id="UP000596660">
    <property type="component" value="Unplaced"/>
</dbReference>
<dbReference type="Gene3D" id="1.20.58.1040">
    <property type="match status" value="1"/>
</dbReference>
<dbReference type="GO" id="GO:0009506">
    <property type="term" value="C:plasmodesma"/>
    <property type="evidence" value="ECO:0007669"/>
    <property type="project" value="UniProtKB-ARBA"/>
</dbReference>
<dbReference type="InterPro" id="IPR012946">
    <property type="entry name" value="X8"/>
</dbReference>
<proteinExistence type="predicted"/>
<dbReference type="PANTHER" id="PTHR31044">
    <property type="entry name" value="BETA-1,3 GLUCANASE"/>
    <property type="match status" value="1"/>
</dbReference>
<accession>A0A803MDP8</accession>
<dbReference type="Pfam" id="PF07983">
    <property type="entry name" value="X8"/>
    <property type="match status" value="1"/>
</dbReference>
<name>A0A803MDP8_CHEQI</name>
<dbReference type="EnsemblPlants" id="AUR62027591-RA">
    <property type="protein sequence ID" value="AUR62027591-RA:cds"/>
    <property type="gene ID" value="AUR62027591"/>
</dbReference>
<evidence type="ECO:0000313" key="3">
    <source>
        <dbReference type="EnsemblPlants" id="AUR62027591-RA:cds"/>
    </source>
</evidence>